<accession>A0AAE6DIZ2</accession>
<sequence length="99" mass="10678">MIAAIDLHRFAPDLLFDTGFRVSWKLRPPKSISRATGGNVYDPAYEDWRNLDVVPLAQGLAGQHWAEVGVAVANQAAHAGFQVGRLGPLLPLVGGKSIF</sequence>
<evidence type="ECO:0000313" key="1">
    <source>
        <dbReference type="EMBL" id="QCC03023.1"/>
    </source>
</evidence>
<protein>
    <submittedName>
        <fullName evidence="1">Uncharacterized protein</fullName>
    </submittedName>
</protein>
<evidence type="ECO:0000313" key="2">
    <source>
        <dbReference type="Proteomes" id="UP000296079"/>
    </source>
</evidence>
<dbReference type="Proteomes" id="UP000296079">
    <property type="component" value="Chromosome 2"/>
</dbReference>
<reference evidence="1 2" key="1">
    <citation type="submission" date="2019-04" db="EMBL/GenBank/DDBJ databases">
        <title>Long-read de novo sequencing of Cupriavidus necator H16.</title>
        <authorList>
            <person name="Little G.T."/>
            <person name="Ehsaan M."/>
            <person name="Arenas-Lopez C."/>
            <person name="Jawed K."/>
            <person name="Winzer K."/>
            <person name="Kovacs K."/>
            <person name="Malys N."/>
            <person name="Minton N.P."/>
        </authorList>
    </citation>
    <scope>NUCLEOTIDE SEQUENCE [LARGE SCALE GENOMIC DNA]</scope>
    <source>
        <strain evidence="1 2">H16</strain>
    </source>
</reference>
<proteinExistence type="predicted"/>
<dbReference type="EMBL" id="CP039288">
    <property type="protein sequence ID" value="QCC03023.1"/>
    <property type="molecule type" value="Genomic_DNA"/>
</dbReference>
<gene>
    <name evidence="1" type="ORF">E6A55_20565</name>
</gene>
<name>A0AAE6DIZ2_CUPNH</name>
<dbReference type="RefSeq" id="WP_041687922.1">
    <property type="nucleotide sequence ID" value="NC_008314.1"/>
</dbReference>
<organism evidence="1 2">
    <name type="scientific">Cupriavidus necator (strain ATCC 17699 / DSM 428 / KCTC 22496 / NCIMB 10442 / H16 / Stanier 337)</name>
    <name type="common">Ralstonia eutropha</name>
    <dbReference type="NCBI Taxonomy" id="381666"/>
    <lineage>
        <taxon>Bacteria</taxon>
        <taxon>Pseudomonadati</taxon>
        <taxon>Pseudomonadota</taxon>
        <taxon>Betaproteobacteria</taxon>
        <taxon>Burkholderiales</taxon>
        <taxon>Burkholderiaceae</taxon>
        <taxon>Cupriavidus</taxon>
    </lineage>
</organism>
<dbReference type="AlphaFoldDB" id="A0AAE6DIZ2"/>